<dbReference type="Pfam" id="PF00134">
    <property type="entry name" value="Cyclin_N"/>
    <property type="match status" value="1"/>
</dbReference>
<dbReference type="AlphaFoldDB" id="A0A1E5RIV0"/>
<name>A0A1E5RIV0_HANUV</name>
<dbReference type="Gene3D" id="1.10.472.10">
    <property type="entry name" value="Cyclin-like"/>
    <property type="match status" value="1"/>
</dbReference>
<dbReference type="VEuPathDB" id="FungiDB:AWRI3580_g2770"/>
<comment type="caution">
    <text evidence="4">The sequence shown here is derived from an EMBL/GenBank/DDBJ whole genome shotgun (WGS) entry which is preliminary data.</text>
</comment>
<dbReference type="PANTHER" id="PTHR10177">
    <property type="entry name" value="CYCLINS"/>
    <property type="match status" value="1"/>
</dbReference>
<evidence type="ECO:0000256" key="2">
    <source>
        <dbReference type="SAM" id="MobiDB-lite"/>
    </source>
</evidence>
<proteinExistence type="predicted"/>
<accession>A0A1E5RIV0</accession>
<organism evidence="4 5">
    <name type="scientific">Hanseniaspora uvarum</name>
    <name type="common">Yeast</name>
    <name type="synonym">Kloeckera apiculata</name>
    <dbReference type="NCBI Taxonomy" id="29833"/>
    <lineage>
        <taxon>Eukaryota</taxon>
        <taxon>Fungi</taxon>
        <taxon>Dikarya</taxon>
        <taxon>Ascomycota</taxon>
        <taxon>Saccharomycotina</taxon>
        <taxon>Saccharomycetes</taxon>
        <taxon>Saccharomycodales</taxon>
        <taxon>Saccharomycodaceae</taxon>
        <taxon>Hanseniaspora</taxon>
    </lineage>
</organism>
<reference evidence="5" key="1">
    <citation type="journal article" date="2016" name="Genome Announc.">
        <title>Genome sequences of three species of Hanseniaspora isolated from spontaneous wine fermentations.</title>
        <authorList>
            <person name="Sternes P.R."/>
            <person name="Lee D."/>
            <person name="Kutyna D.R."/>
            <person name="Borneman A.R."/>
        </authorList>
    </citation>
    <scope>NUCLEOTIDE SEQUENCE [LARGE SCALE GENOMIC DNA]</scope>
    <source>
        <strain evidence="5">AWRI3580</strain>
    </source>
</reference>
<feature type="region of interest" description="Disordered" evidence="2">
    <location>
        <begin position="426"/>
        <end position="461"/>
    </location>
</feature>
<evidence type="ECO:0000313" key="4">
    <source>
        <dbReference type="EMBL" id="OEJ86841.1"/>
    </source>
</evidence>
<dbReference type="SUPFAM" id="SSF47954">
    <property type="entry name" value="Cyclin-like"/>
    <property type="match status" value="1"/>
</dbReference>
<dbReference type="EMBL" id="LPNN01000005">
    <property type="protein sequence ID" value="OEJ86841.1"/>
    <property type="molecule type" value="Genomic_DNA"/>
</dbReference>
<sequence>MTGNNNRYHNRALCSEIISHENACQEYAVSMLDHYVSIDEKYTQSLFDKNLHYYTSIHKNKKHLIMFDSLKKLILDFMMCCHTKMKLSTPTLLLSFKILEKYIFMRNKTHEYLQELIEDRLQFQLIGIVSLWIASKYIDTKYKHFTIDTLLELISAPQYPKSYWTRFQNEKNNKTGSSMSTPIATPKLVTPLGKTTNSKEYNYDSMRLDNSRQHNIQYNTEKEYTENIQKITNKRNSLKRHVKTIELDILNKLDWSISDIPTNDFFIDISLRALQAYQESTSAINSKNFLFFYDTNDINQLKFGSQMLSELVSFHCELFKNRISIHDISNAALQVMKLAILNYKMDRFVHLDKNSIAYKIVKLFGNCHKQDQLPFSFKLKYFPKNTIQYPVFLKSLLRYVDKMYEINDANAVQKLSKVLPTTPITPDLIKNGSKRSRQDAEMDSETLVTNQNNGLDKDYSQGHLEKKKLMFELRRESNSE</sequence>
<dbReference type="InterPro" id="IPR006671">
    <property type="entry name" value="Cyclin_N"/>
</dbReference>
<evidence type="ECO:0000256" key="1">
    <source>
        <dbReference type="SAM" id="Coils"/>
    </source>
</evidence>
<gene>
    <name evidence="4" type="ORF">AWRI3580_g2770</name>
</gene>
<dbReference type="GO" id="GO:0044772">
    <property type="term" value="P:mitotic cell cycle phase transition"/>
    <property type="evidence" value="ECO:0007669"/>
    <property type="project" value="UniProtKB-ARBA"/>
</dbReference>
<protein>
    <recommendedName>
        <fullName evidence="3">Cyclin N-terminal domain-containing protein</fullName>
    </recommendedName>
</protein>
<keyword evidence="1" id="KW-0175">Coiled coil</keyword>
<evidence type="ECO:0000259" key="3">
    <source>
        <dbReference type="Pfam" id="PF00134"/>
    </source>
</evidence>
<keyword evidence="5" id="KW-1185">Reference proteome</keyword>
<evidence type="ECO:0000313" key="5">
    <source>
        <dbReference type="Proteomes" id="UP000095358"/>
    </source>
</evidence>
<dbReference type="InterPro" id="IPR039361">
    <property type="entry name" value="Cyclin"/>
</dbReference>
<dbReference type="InterPro" id="IPR036915">
    <property type="entry name" value="Cyclin-like_sf"/>
</dbReference>
<feature type="domain" description="Cyclin N-terminal" evidence="3">
    <location>
        <begin position="63"/>
        <end position="142"/>
    </location>
</feature>
<dbReference type="Proteomes" id="UP000095358">
    <property type="component" value="Unassembled WGS sequence"/>
</dbReference>
<dbReference type="STRING" id="29833.A0A1E5RIV0"/>
<feature type="coiled-coil region" evidence="1">
    <location>
        <begin position="221"/>
        <end position="248"/>
    </location>
</feature>
<dbReference type="GO" id="GO:0016538">
    <property type="term" value="F:cyclin-dependent protein serine/threonine kinase regulator activity"/>
    <property type="evidence" value="ECO:0007669"/>
    <property type="project" value="UniProtKB-ARBA"/>
</dbReference>
<dbReference type="OrthoDB" id="5590282at2759"/>